<sequence length="795" mass="85445">MGKTKKAGIIARAVTCLAATVAIALGTAFPAFAADEITDDVDTSNITVTVPTSIPCTMMADGTVVAPSGLSIVNSGDAVVVDAYTADAMGNDIDFTLDIGGVRALSRTGGKDVAPACGIDLSSGSTGALALKVSKLTRQSNAQLMDSAAEGAVGMVKLGFKFNLKELQGRVTVAGDASVGSTLTANVTGVQADAELAYQWYRGCETKVSSVVDKNLSVSASNTFKGSSFVVGDNGGELTFDPSNTDDYLAILDIYNDVTDKLVKEVRWSLVGEGYTPIQLEKGYYYYTIRTVKNTFGHVMTIPEIVLTTNAYSSEISGASQYVYQPSKEDVGLTLYCVVRDSSGKYSGELVSNPTDPVKDLPRVAFAVYSADDQSLSFYKRSKVPEAGTQFEGRTATEVYKGVEDGTCYEDGGDVLWYSKLWWLESLTVVDDIHPVKIDGWFKSYGGLRIDISKLHTERVIGNVSETFLNCTNLKSLDLSGFDTSGMTSLSSMFNGCVNLQTVKIGKDFGWKCDSVFDYLPTPDPSYISGADGKWYSMTDGKGYAPEDIPSYKADTYTAIAPEPPKFTGTVTFSPQAEVAEDRQTTTINISYTYSPRDAVAGIVKYEVADDANGLNAREVAIDKNVLQEPVWGKYMRITIADTSGKYEGSVDSGWIGRMATEFYGRAEITDVPQQGTRPGYGVTGPILGDGQSDLSCYDIRWEISDDASGLNARPHDELNAGRYLKTEDIGKYVRIVVSAKAPYSVHVPGSIASGWVEVRGHNGGDMMRDDLNMVKQDDVVGKVLISSKGEAVDE</sequence>
<proteinExistence type="predicted"/>
<name>A0AAP2URY2_CLOIN</name>
<feature type="chain" id="PRO_5042900681" description="BspA family leucine-rich repeat surface protein" evidence="1">
    <location>
        <begin position="34"/>
        <end position="795"/>
    </location>
</feature>
<accession>A0AAP2URY2</accession>
<gene>
    <name evidence="2" type="ORF">MKC95_21760</name>
</gene>
<evidence type="ECO:0000313" key="3">
    <source>
        <dbReference type="Proteomes" id="UP001203972"/>
    </source>
</evidence>
<organism evidence="2 3">
    <name type="scientific">Clostridium innocuum</name>
    <dbReference type="NCBI Taxonomy" id="1522"/>
    <lineage>
        <taxon>Bacteria</taxon>
        <taxon>Bacillati</taxon>
        <taxon>Bacillota</taxon>
        <taxon>Clostridia</taxon>
        <taxon>Eubacteriales</taxon>
        <taxon>Clostridiaceae</taxon>
        <taxon>Clostridium</taxon>
    </lineage>
</organism>
<comment type="caution">
    <text evidence="2">The sequence shown here is derived from an EMBL/GenBank/DDBJ whole genome shotgun (WGS) entry which is preliminary data.</text>
</comment>
<evidence type="ECO:0000313" key="2">
    <source>
        <dbReference type="EMBL" id="MCR0235395.1"/>
    </source>
</evidence>
<feature type="signal peptide" evidence="1">
    <location>
        <begin position="1"/>
        <end position="33"/>
    </location>
</feature>
<dbReference type="AlphaFoldDB" id="A0AAP2URY2"/>
<dbReference type="Gene3D" id="2.60.40.2700">
    <property type="match status" value="1"/>
</dbReference>
<dbReference type="InterPro" id="IPR032675">
    <property type="entry name" value="LRR_dom_sf"/>
</dbReference>
<keyword evidence="1" id="KW-0732">Signal</keyword>
<evidence type="ECO:0008006" key="4">
    <source>
        <dbReference type="Google" id="ProtNLM"/>
    </source>
</evidence>
<reference evidence="2" key="1">
    <citation type="journal article" date="2022" name="Clin. Infect. Dis.">
        <title>Association between Clostridium innocuum and antibiotic-associated diarrhea in adults and children: A cross-sectional study and comparative genomics analysis.</title>
        <authorList>
            <person name="Cherny K.E."/>
            <person name="Muscat E.B."/>
            <person name="Balaji A."/>
            <person name="Mukherjee J."/>
            <person name="Ozer E.A."/>
            <person name="Angarone M.P."/>
            <person name="Hauser A.R."/>
            <person name="Sichel J.S."/>
            <person name="Amponsah E."/>
            <person name="Kociolek L.K."/>
        </authorList>
    </citation>
    <scope>NUCLEOTIDE SEQUENCE</scope>
    <source>
        <strain evidence="2">NU1-AC-029v</strain>
    </source>
</reference>
<dbReference type="EMBL" id="JAKTMA010000065">
    <property type="protein sequence ID" value="MCR0235395.1"/>
    <property type="molecule type" value="Genomic_DNA"/>
</dbReference>
<dbReference type="SUPFAM" id="SSF52047">
    <property type="entry name" value="RNI-like"/>
    <property type="match status" value="1"/>
</dbReference>
<dbReference type="Proteomes" id="UP001203972">
    <property type="component" value="Unassembled WGS sequence"/>
</dbReference>
<evidence type="ECO:0000256" key="1">
    <source>
        <dbReference type="SAM" id="SignalP"/>
    </source>
</evidence>
<protein>
    <recommendedName>
        <fullName evidence="4">BspA family leucine-rich repeat surface protein</fullName>
    </recommendedName>
</protein>
<dbReference type="Gene3D" id="3.80.10.10">
    <property type="entry name" value="Ribonuclease Inhibitor"/>
    <property type="match status" value="1"/>
</dbReference>